<evidence type="ECO:0000313" key="3">
    <source>
        <dbReference type="EMBL" id="KAK3096290.1"/>
    </source>
</evidence>
<dbReference type="PANTHER" id="PTHR12419">
    <property type="entry name" value="OTU DOMAIN CONTAINING PROTEIN"/>
    <property type="match status" value="1"/>
</dbReference>
<feature type="domain" description="OTU" evidence="2">
    <location>
        <begin position="165"/>
        <end position="297"/>
    </location>
</feature>
<dbReference type="Gene3D" id="3.90.70.80">
    <property type="match status" value="1"/>
</dbReference>
<feature type="compositionally biased region" description="Low complexity" evidence="1">
    <location>
        <begin position="53"/>
        <end position="62"/>
    </location>
</feature>
<organism evidence="3 4">
    <name type="scientific">Pinctada imbricata</name>
    <name type="common">Atlantic pearl-oyster</name>
    <name type="synonym">Pinctada martensii</name>
    <dbReference type="NCBI Taxonomy" id="66713"/>
    <lineage>
        <taxon>Eukaryota</taxon>
        <taxon>Metazoa</taxon>
        <taxon>Spiralia</taxon>
        <taxon>Lophotrochozoa</taxon>
        <taxon>Mollusca</taxon>
        <taxon>Bivalvia</taxon>
        <taxon>Autobranchia</taxon>
        <taxon>Pteriomorphia</taxon>
        <taxon>Pterioida</taxon>
        <taxon>Pterioidea</taxon>
        <taxon>Pteriidae</taxon>
        <taxon>Pinctada</taxon>
    </lineage>
</organism>
<keyword evidence="4" id="KW-1185">Reference proteome</keyword>
<dbReference type="Pfam" id="PF02338">
    <property type="entry name" value="OTU"/>
    <property type="match status" value="1"/>
</dbReference>
<proteinExistence type="predicted"/>
<dbReference type="InterPro" id="IPR038765">
    <property type="entry name" value="Papain-like_cys_pep_sf"/>
</dbReference>
<evidence type="ECO:0000256" key="1">
    <source>
        <dbReference type="SAM" id="MobiDB-lite"/>
    </source>
</evidence>
<dbReference type="CDD" id="cd22755">
    <property type="entry name" value="OTU_CeDUB-like"/>
    <property type="match status" value="1"/>
</dbReference>
<dbReference type="PROSITE" id="PS50802">
    <property type="entry name" value="OTU"/>
    <property type="match status" value="1"/>
</dbReference>
<name>A0AA88YAV5_PINIB</name>
<dbReference type="InterPro" id="IPR003323">
    <property type="entry name" value="OTU_dom"/>
</dbReference>
<comment type="caution">
    <text evidence="3">The sequence shown here is derived from an EMBL/GenBank/DDBJ whole genome shotgun (WGS) entry which is preliminary data.</text>
</comment>
<protein>
    <recommendedName>
        <fullName evidence="2">OTU domain-containing protein</fullName>
    </recommendedName>
</protein>
<dbReference type="SUPFAM" id="SSF54001">
    <property type="entry name" value="Cysteine proteinases"/>
    <property type="match status" value="1"/>
</dbReference>
<evidence type="ECO:0000259" key="2">
    <source>
        <dbReference type="PROSITE" id="PS50802"/>
    </source>
</evidence>
<dbReference type="AlphaFoldDB" id="A0AA88YAV5"/>
<gene>
    <name evidence="3" type="ORF">FSP39_025381</name>
</gene>
<sequence length="322" mass="36796">MFQTTYQDHFNRKSTQKQRGYEPGGRAKYDTNGSSDNVSPLKRREKGRTVSQEITTEEPIPVTEEEEIEDMSGRKTVRSKGKPLPKPSPKTDVKHRANKDSKDAVVKDSGKPETEVSVEDLGPPSVFYPVTPGWQMTNAKKLGVRIQRTLNFGTQKRFYATTPPRMTEPVRGDGNCFFRAICSLITGSESDHMDVRKAVTQHVSDHPNLYRTFLESRGGMTKYLNVMKQSREWATDTEIMATATLLKSVVMVYFPCQVGTRFEYRWQEFKPLDNPDITYPIIYLANKNEHFEPVLDIELEDMAQTSIKKESGQKQRGKGHEF</sequence>
<dbReference type="InterPro" id="IPR050704">
    <property type="entry name" value="Peptidase_C85-like"/>
</dbReference>
<reference evidence="3" key="1">
    <citation type="submission" date="2019-08" db="EMBL/GenBank/DDBJ databases">
        <title>The improved chromosome-level genome for the pearl oyster Pinctada fucata martensii using PacBio sequencing and Hi-C.</title>
        <authorList>
            <person name="Zheng Z."/>
        </authorList>
    </citation>
    <scope>NUCLEOTIDE SEQUENCE</scope>
    <source>
        <strain evidence="3">ZZ-2019</strain>
        <tissue evidence="3">Adductor muscle</tissue>
    </source>
</reference>
<dbReference type="PANTHER" id="PTHR12419:SF7">
    <property type="entry name" value="OTU DOMAIN-CONTAINING PROTEIN 3"/>
    <property type="match status" value="1"/>
</dbReference>
<feature type="region of interest" description="Disordered" evidence="1">
    <location>
        <begin position="1"/>
        <end position="121"/>
    </location>
</feature>
<dbReference type="Proteomes" id="UP001186944">
    <property type="component" value="Unassembled WGS sequence"/>
</dbReference>
<dbReference type="EMBL" id="VSWD01000008">
    <property type="protein sequence ID" value="KAK3096290.1"/>
    <property type="molecule type" value="Genomic_DNA"/>
</dbReference>
<dbReference type="GO" id="GO:0016579">
    <property type="term" value="P:protein deubiquitination"/>
    <property type="evidence" value="ECO:0007669"/>
    <property type="project" value="TreeGrafter"/>
</dbReference>
<evidence type="ECO:0000313" key="4">
    <source>
        <dbReference type="Proteomes" id="UP001186944"/>
    </source>
</evidence>
<dbReference type="GO" id="GO:0004843">
    <property type="term" value="F:cysteine-type deubiquitinase activity"/>
    <property type="evidence" value="ECO:0007669"/>
    <property type="project" value="TreeGrafter"/>
</dbReference>
<feature type="compositionally biased region" description="Basic and acidic residues" evidence="1">
    <location>
        <begin position="89"/>
        <end position="114"/>
    </location>
</feature>
<accession>A0AA88YAV5</accession>